<proteinExistence type="predicted"/>
<dbReference type="EMBL" id="MU273492">
    <property type="protein sequence ID" value="KAI0034954.1"/>
    <property type="molecule type" value="Genomic_DNA"/>
</dbReference>
<accession>A0ACB8QSZ8</accession>
<sequence>SAAAHLGNPCGHTTCGECGLSWIQSCKKGPTCAVCRTSLSADTPLIPNFVADNTVAKHVAALGGSGAEGWAEGGEKLVEWSARKE</sequence>
<dbReference type="Proteomes" id="UP000814128">
    <property type="component" value="Unassembled WGS sequence"/>
</dbReference>
<keyword evidence="2" id="KW-1185">Reference proteome</keyword>
<protein>
    <submittedName>
        <fullName evidence="1">Uncharacterized protein</fullName>
    </submittedName>
</protein>
<name>A0ACB8QSZ8_9AGAM</name>
<comment type="caution">
    <text evidence="1">The sequence shown here is derived from an EMBL/GenBank/DDBJ whole genome shotgun (WGS) entry which is preliminary data.</text>
</comment>
<evidence type="ECO:0000313" key="2">
    <source>
        <dbReference type="Proteomes" id="UP000814128"/>
    </source>
</evidence>
<feature type="non-terminal residue" evidence="1">
    <location>
        <position position="1"/>
    </location>
</feature>
<organism evidence="1 2">
    <name type="scientific">Vararia minispora EC-137</name>
    <dbReference type="NCBI Taxonomy" id="1314806"/>
    <lineage>
        <taxon>Eukaryota</taxon>
        <taxon>Fungi</taxon>
        <taxon>Dikarya</taxon>
        <taxon>Basidiomycota</taxon>
        <taxon>Agaricomycotina</taxon>
        <taxon>Agaricomycetes</taxon>
        <taxon>Russulales</taxon>
        <taxon>Lachnocladiaceae</taxon>
        <taxon>Vararia</taxon>
    </lineage>
</organism>
<gene>
    <name evidence="1" type="ORF">K488DRAFT_44421</name>
</gene>
<reference evidence="1" key="1">
    <citation type="submission" date="2021-02" db="EMBL/GenBank/DDBJ databases">
        <authorList>
            <consortium name="DOE Joint Genome Institute"/>
            <person name="Ahrendt S."/>
            <person name="Looney B.P."/>
            <person name="Miyauchi S."/>
            <person name="Morin E."/>
            <person name="Drula E."/>
            <person name="Courty P.E."/>
            <person name="Chicoki N."/>
            <person name="Fauchery L."/>
            <person name="Kohler A."/>
            <person name="Kuo A."/>
            <person name="Labutti K."/>
            <person name="Pangilinan J."/>
            <person name="Lipzen A."/>
            <person name="Riley R."/>
            <person name="Andreopoulos W."/>
            <person name="He G."/>
            <person name="Johnson J."/>
            <person name="Barry K.W."/>
            <person name="Grigoriev I.V."/>
            <person name="Nagy L."/>
            <person name="Hibbett D."/>
            <person name="Henrissat B."/>
            <person name="Matheny P.B."/>
            <person name="Labbe J."/>
            <person name="Martin F."/>
        </authorList>
    </citation>
    <scope>NUCLEOTIDE SEQUENCE</scope>
    <source>
        <strain evidence="1">EC-137</strain>
    </source>
</reference>
<reference evidence="1" key="2">
    <citation type="journal article" date="2022" name="New Phytol.">
        <title>Evolutionary transition to the ectomycorrhizal habit in the genomes of a hyperdiverse lineage of mushroom-forming fungi.</title>
        <authorList>
            <person name="Looney B."/>
            <person name="Miyauchi S."/>
            <person name="Morin E."/>
            <person name="Drula E."/>
            <person name="Courty P.E."/>
            <person name="Kohler A."/>
            <person name="Kuo A."/>
            <person name="LaButti K."/>
            <person name="Pangilinan J."/>
            <person name="Lipzen A."/>
            <person name="Riley R."/>
            <person name="Andreopoulos W."/>
            <person name="He G."/>
            <person name="Johnson J."/>
            <person name="Nolan M."/>
            <person name="Tritt A."/>
            <person name="Barry K.W."/>
            <person name="Grigoriev I.V."/>
            <person name="Nagy L.G."/>
            <person name="Hibbett D."/>
            <person name="Henrissat B."/>
            <person name="Matheny P.B."/>
            <person name="Labbe J."/>
            <person name="Martin F.M."/>
        </authorList>
    </citation>
    <scope>NUCLEOTIDE SEQUENCE</scope>
    <source>
        <strain evidence="1">EC-137</strain>
    </source>
</reference>
<evidence type="ECO:0000313" key="1">
    <source>
        <dbReference type="EMBL" id="KAI0034954.1"/>
    </source>
</evidence>